<comment type="caution">
    <text evidence="1">The sequence shown here is derived from an EMBL/GenBank/DDBJ whole genome shotgun (WGS) entry which is preliminary data.</text>
</comment>
<name>A0AAV0DGN2_9ASTE</name>
<keyword evidence="2" id="KW-1185">Reference proteome</keyword>
<reference evidence="1" key="1">
    <citation type="submission" date="2022-07" db="EMBL/GenBank/DDBJ databases">
        <authorList>
            <person name="Macas J."/>
            <person name="Novak P."/>
            <person name="Neumann P."/>
        </authorList>
    </citation>
    <scope>NUCLEOTIDE SEQUENCE</scope>
</reference>
<sequence length="104" mass="11581">MSTSPDCFATSLFYTATPWQNESSVAARKSKLYYSWANFSFLHRLNPDQLFINSSSSSLIGINPSLEATPLSIWVLTSGIFGEGREARPCSYLFRIVGGWSVFV</sequence>
<accession>A0AAV0DGN2</accession>
<protein>
    <submittedName>
        <fullName evidence="1">Uncharacterized protein</fullName>
    </submittedName>
</protein>
<evidence type="ECO:0000313" key="2">
    <source>
        <dbReference type="Proteomes" id="UP001152523"/>
    </source>
</evidence>
<dbReference type="AlphaFoldDB" id="A0AAV0DGN2"/>
<organism evidence="1 2">
    <name type="scientific">Cuscuta epithymum</name>
    <dbReference type="NCBI Taxonomy" id="186058"/>
    <lineage>
        <taxon>Eukaryota</taxon>
        <taxon>Viridiplantae</taxon>
        <taxon>Streptophyta</taxon>
        <taxon>Embryophyta</taxon>
        <taxon>Tracheophyta</taxon>
        <taxon>Spermatophyta</taxon>
        <taxon>Magnoliopsida</taxon>
        <taxon>eudicotyledons</taxon>
        <taxon>Gunneridae</taxon>
        <taxon>Pentapetalae</taxon>
        <taxon>asterids</taxon>
        <taxon>lamiids</taxon>
        <taxon>Solanales</taxon>
        <taxon>Convolvulaceae</taxon>
        <taxon>Cuscuteae</taxon>
        <taxon>Cuscuta</taxon>
        <taxon>Cuscuta subgen. Cuscuta</taxon>
    </lineage>
</organism>
<evidence type="ECO:0000313" key="1">
    <source>
        <dbReference type="EMBL" id="CAH9100813.1"/>
    </source>
</evidence>
<dbReference type="Proteomes" id="UP001152523">
    <property type="component" value="Unassembled WGS sequence"/>
</dbReference>
<proteinExistence type="predicted"/>
<dbReference type="EMBL" id="CAMAPF010000109">
    <property type="protein sequence ID" value="CAH9100813.1"/>
    <property type="molecule type" value="Genomic_DNA"/>
</dbReference>
<gene>
    <name evidence="1" type="ORF">CEPIT_LOCUS15398</name>
</gene>